<evidence type="ECO:0000313" key="2">
    <source>
        <dbReference type="Proteomes" id="UP001187315"/>
    </source>
</evidence>
<name>A0AA88MFL4_TACVA</name>
<dbReference type="AlphaFoldDB" id="A0AA88MFL4"/>
<proteinExistence type="predicted"/>
<feature type="non-terminal residue" evidence="1">
    <location>
        <position position="1"/>
    </location>
</feature>
<accession>A0AA88MFL4</accession>
<dbReference type="Proteomes" id="UP001187315">
    <property type="component" value="Unassembled WGS sequence"/>
</dbReference>
<keyword evidence="2" id="KW-1185">Reference proteome</keyword>
<sequence>LKESPMVTECFRETAQIEVIKGSGVFCQAEAWKAARLANSATAMVRNLLLGTFNLETLLKSNLKVAILCIQYPVNCICLMYVLYDCSRGDGPRQISLLGTIKKEGNLWRYPSED</sequence>
<protein>
    <submittedName>
        <fullName evidence="1">Uncharacterized protein</fullName>
    </submittedName>
</protein>
<dbReference type="EMBL" id="JAVHJS010000014">
    <property type="protein sequence ID" value="KAK2836720.1"/>
    <property type="molecule type" value="Genomic_DNA"/>
</dbReference>
<organism evidence="1 2">
    <name type="scientific">Tachysurus vachellii</name>
    <name type="common">Darkbarbel catfish</name>
    <name type="synonym">Pelteobagrus vachellii</name>
    <dbReference type="NCBI Taxonomy" id="175792"/>
    <lineage>
        <taxon>Eukaryota</taxon>
        <taxon>Metazoa</taxon>
        <taxon>Chordata</taxon>
        <taxon>Craniata</taxon>
        <taxon>Vertebrata</taxon>
        <taxon>Euteleostomi</taxon>
        <taxon>Actinopterygii</taxon>
        <taxon>Neopterygii</taxon>
        <taxon>Teleostei</taxon>
        <taxon>Ostariophysi</taxon>
        <taxon>Siluriformes</taxon>
        <taxon>Bagridae</taxon>
        <taxon>Tachysurus</taxon>
    </lineage>
</organism>
<reference evidence="1" key="1">
    <citation type="submission" date="2023-08" db="EMBL/GenBank/DDBJ databases">
        <title>Pelteobagrus vachellii genome.</title>
        <authorList>
            <person name="Liu H."/>
        </authorList>
    </citation>
    <scope>NUCLEOTIDE SEQUENCE</scope>
    <source>
        <strain evidence="1">PRFRI_2022a</strain>
        <tissue evidence="1">Muscle</tissue>
    </source>
</reference>
<evidence type="ECO:0000313" key="1">
    <source>
        <dbReference type="EMBL" id="KAK2836720.1"/>
    </source>
</evidence>
<gene>
    <name evidence="1" type="ORF">Q7C36_014589</name>
</gene>
<comment type="caution">
    <text evidence="1">The sequence shown here is derived from an EMBL/GenBank/DDBJ whole genome shotgun (WGS) entry which is preliminary data.</text>
</comment>